<accession>A0A6H2A1J6</accession>
<sequence>MNYSEFQWYNCPKCKELIQKCISKEGSRLHVHSYDSEGIHCSEGQCEVNHKCKKDDVK</sequence>
<name>A0A6H2A1J6_9ZZZZ</name>
<protein>
    <submittedName>
        <fullName evidence="1">Uncharacterized protein</fullName>
    </submittedName>
</protein>
<dbReference type="AlphaFoldDB" id="A0A6H2A1J6"/>
<reference evidence="1" key="1">
    <citation type="submission" date="2020-03" db="EMBL/GenBank/DDBJ databases">
        <title>The deep terrestrial virosphere.</title>
        <authorList>
            <person name="Holmfeldt K."/>
            <person name="Nilsson E."/>
            <person name="Simone D."/>
            <person name="Lopez-Fernandez M."/>
            <person name="Wu X."/>
            <person name="de Brujin I."/>
            <person name="Lundin D."/>
            <person name="Andersson A."/>
            <person name="Bertilsson S."/>
            <person name="Dopson M."/>
        </authorList>
    </citation>
    <scope>NUCLEOTIDE SEQUENCE</scope>
    <source>
        <strain evidence="1">TM448A03756</strain>
    </source>
</reference>
<evidence type="ECO:0000313" key="1">
    <source>
        <dbReference type="EMBL" id="QJA53638.1"/>
    </source>
</evidence>
<gene>
    <name evidence="1" type="ORF">TM448A03756_0010</name>
</gene>
<dbReference type="EMBL" id="MT144437">
    <property type="protein sequence ID" value="QJA53638.1"/>
    <property type="molecule type" value="Genomic_DNA"/>
</dbReference>
<organism evidence="1">
    <name type="scientific">viral metagenome</name>
    <dbReference type="NCBI Taxonomy" id="1070528"/>
    <lineage>
        <taxon>unclassified sequences</taxon>
        <taxon>metagenomes</taxon>
        <taxon>organismal metagenomes</taxon>
    </lineage>
</organism>
<proteinExistence type="predicted"/>